<name>A0A0W0SXE6_9GAMM</name>
<dbReference type="EMBL" id="LNXY01000020">
    <property type="protein sequence ID" value="KTC87992.1"/>
    <property type="molecule type" value="Genomic_DNA"/>
</dbReference>
<dbReference type="STRING" id="1212489.Ldro_1611"/>
<dbReference type="HAMAP" id="MF_01232">
    <property type="entry name" value="UPF0229"/>
    <property type="match status" value="1"/>
</dbReference>
<comment type="caution">
    <text evidence="3">The sequence shown here is derived from an EMBL/GenBank/DDBJ whole genome shotgun (WGS) entry which is preliminary data.</text>
</comment>
<dbReference type="InterPro" id="IPR006698">
    <property type="entry name" value="UPF0229"/>
</dbReference>
<dbReference type="PANTHER" id="PTHR30510">
    <property type="entry name" value="UPF0229 PROTEIN YEAH"/>
    <property type="match status" value="1"/>
</dbReference>
<gene>
    <name evidence="3" type="ORF">Ldro_1611</name>
</gene>
<dbReference type="InterPro" id="IPR036465">
    <property type="entry name" value="vWFA_dom_sf"/>
</dbReference>
<sequence>MSQLIDRRQNAGKKSTVNRQRFLRRYKSQIKRAVSDAVGKRSITEIDQGEQISIPAKDISEPRFHRGQGGRIERILPGNDEFITGDRIKRPSNGNGGSGSQASDTGEGEDDFVFELSREEFLELYFEDLELPDLIKKELARLTTFKTVRAGVSTSGIPANINVVRSMRQAAGRRMALASPYKRQLREAEEELKQLEVSPSPDKVDLLRLQRDIEFLKKKIKTVPFIDTIDLRYNNRIRIPAPSTQAVMFCVMDVSGSMDEAKKDVAKRFFILLYLFLTKNYEKIELVFIRHHTSAKEVNEEEFFYSRETGGTVVSSALELLHNIIEARYPPASWNIYVAQASDGDNWNADSPYCQELLQEKIMPLLQYFAYIEIMPRHHQSLWEVYQQVKNNYPNFAMENIDNVSDIYPVFRELFKRKTA</sequence>
<dbReference type="RefSeq" id="WP_058495892.1">
    <property type="nucleotide sequence ID" value="NZ_CAAAIU010000002.1"/>
</dbReference>
<proteinExistence type="inferred from homology"/>
<dbReference type="AlphaFoldDB" id="A0A0W0SXE6"/>
<dbReference type="NCBIfam" id="NF003707">
    <property type="entry name" value="PRK05325.1-2"/>
    <property type="match status" value="1"/>
</dbReference>
<dbReference type="PANTHER" id="PTHR30510:SF2">
    <property type="entry name" value="UPF0229 PROTEIN YEAH"/>
    <property type="match status" value="1"/>
</dbReference>
<feature type="region of interest" description="Disordered" evidence="2">
    <location>
        <begin position="1"/>
        <end position="20"/>
    </location>
</feature>
<feature type="region of interest" description="Disordered" evidence="2">
    <location>
        <begin position="82"/>
        <end position="108"/>
    </location>
</feature>
<dbReference type="NCBIfam" id="NF003708">
    <property type="entry name" value="PRK05325.1-3"/>
    <property type="match status" value="1"/>
</dbReference>
<dbReference type="Pfam" id="PF04285">
    <property type="entry name" value="DUF444"/>
    <property type="match status" value="1"/>
</dbReference>
<evidence type="ECO:0000256" key="1">
    <source>
        <dbReference type="HAMAP-Rule" id="MF_01232"/>
    </source>
</evidence>
<organism evidence="3 4">
    <name type="scientific">Legionella drozanskii LLAP-1</name>
    <dbReference type="NCBI Taxonomy" id="1212489"/>
    <lineage>
        <taxon>Bacteria</taxon>
        <taxon>Pseudomonadati</taxon>
        <taxon>Pseudomonadota</taxon>
        <taxon>Gammaproteobacteria</taxon>
        <taxon>Legionellales</taxon>
        <taxon>Legionellaceae</taxon>
        <taxon>Legionella</taxon>
    </lineage>
</organism>
<comment type="similarity">
    <text evidence="1">Belongs to the UPF0229 family.</text>
</comment>
<evidence type="ECO:0000313" key="4">
    <source>
        <dbReference type="Proteomes" id="UP000054736"/>
    </source>
</evidence>
<dbReference type="SUPFAM" id="SSF53300">
    <property type="entry name" value="vWA-like"/>
    <property type="match status" value="1"/>
</dbReference>
<reference evidence="3 4" key="1">
    <citation type="submission" date="2015-11" db="EMBL/GenBank/DDBJ databases">
        <title>Genomic analysis of 38 Legionella species identifies large and diverse effector repertoires.</title>
        <authorList>
            <person name="Burstein D."/>
            <person name="Amaro F."/>
            <person name="Zusman T."/>
            <person name="Lifshitz Z."/>
            <person name="Cohen O."/>
            <person name="Gilbert J.A."/>
            <person name="Pupko T."/>
            <person name="Shuman H.A."/>
            <person name="Segal G."/>
        </authorList>
    </citation>
    <scope>NUCLEOTIDE SEQUENCE [LARGE SCALE GENOMIC DNA]</scope>
    <source>
        <strain evidence="3 4">ATCC 700990</strain>
    </source>
</reference>
<evidence type="ECO:0000256" key="2">
    <source>
        <dbReference type="SAM" id="MobiDB-lite"/>
    </source>
</evidence>
<keyword evidence="4" id="KW-1185">Reference proteome</keyword>
<evidence type="ECO:0000313" key="3">
    <source>
        <dbReference type="EMBL" id="KTC87992.1"/>
    </source>
</evidence>
<dbReference type="PATRIC" id="fig|1212489.4.peg.1702"/>
<accession>A0A0W0SXE6</accession>
<dbReference type="OrthoDB" id="9788289at2"/>
<dbReference type="Proteomes" id="UP000054736">
    <property type="component" value="Unassembled WGS sequence"/>
</dbReference>
<protein>
    <recommendedName>
        <fullName evidence="1">UPF0229 protein Ldro_1611</fullName>
    </recommendedName>
</protein>